<comment type="caution">
    <text evidence="2">The sequence shown here is derived from an EMBL/GenBank/DDBJ whole genome shotgun (WGS) entry which is preliminary data.</text>
</comment>
<evidence type="ECO:0008006" key="4">
    <source>
        <dbReference type="Google" id="ProtNLM"/>
    </source>
</evidence>
<dbReference type="RefSeq" id="XP_003017721.1">
    <property type="nucleotide sequence ID" value="XM_003017675.1"/>
</dbReference>
<dbReference type="Proteomes" id="UP000008866">
    <property type="component" value="Unassembled WGS sequence"/>
</dbReference>
<keyword evidence="1" id="KW-0472">Membrane</keyword>
<dbReference type="EMBL" id="ABSU01000001">
    <property type="protein sequence ID" value="EFE37076.1"/>
    <property type="molecule type" value="Genomic_DNA"/>
</dbReference>
<sequence length="81" mass="9329">MIMIMVVRVDVDGSWDRNGGYDISILLISSAFLSIALFLLSYLSHFSSSRPHHQPPSDVILRPTKSLWFWFLPRLFSVSPY</sequence>
<feature type="transmembrane region" description="Helical" evidence="1">
    <location>
        <begin position="23"/>
        <end position="43"/>
    </location>
</feature>
<dbReference type="KEGG" id="abe:ARB_04604"/>
<gene>
    <name evidence="2" type="ORF">ARB_04604</name>
</gene>
<evidence type="ECO:0000313" key="2">
    <source>
        <dbReference type="EMBL" id="EFE37076.1"/>
    </source>
</evidence>
<organism evidence="2 3">
    <name type="scientific">Arthroderma benhamiae (strain ATCC MYA-4681 / CBS 112371)</name>
    <name type="common">Trichophyton mentagrophytes</name>
    <dbReference type="NCBI Taxonomy" id="663331"/>
    <lineage>
        <taxon>Eukaryota</taxon>
        <taxon>Fungi</taxon>
        <taxon>Dikarya</taxon>
        <taxon>Ascomycota</taxon>
        <taxon>Pezizomycotina</taxon>
        <taxon>Eurotiomycetes</taxon>
        <taxon>Eurotiomycetidae</taxon>
        <taxon>Onygenales</taxon>
        <taxon>Arthrodermataceae</taxon>
        <taxon>Trichophyton</taxon>
    </lineage>
</organism>
<proteinExistence type="predicted"/>
<reference evidence="3" key="1">
    <citation type="journal article" date="2011" name="Genome Biol.">
        <title>Comparative and functional genomics provide insights into the pathogenicity of dermatophytic fungi.</title>
        <authorList>
            <person name="Burmester A."/>
            <person name="Shelest E."/>
            <person name="Gloeckner G."/>
            <person name="Heddergott C."/>
            <person name="Schindler S."/>
            <person name="Staib P."/>
            <person name="Heidel A."/>
            <person name="Felder M."/>
            <person name="Petzold A."/>
            <person name="Szafranski K."/>
            <person name="Feuermann M."/>
            <person name="Pedruzzi I."/>
            <person name="Priebe S."/>
            <person name="Groth M."/>
            <person name="Winkler R."/>
            <person name="Li W."/>
            <person name="Kniemeyer O."/>
            <person name="Schroeckh V."/>
            <person name="Hertweck C."/>
            <person name="Hube B."/>
            <person name="White T.C."/>
            <person name="Platzer M."/>
            <person name="Guthke R."/>
            <person name="Heitman J."/>
            <person name="Woestemeyer J."/>
            <person name="Zipfel P.F."/>
            <person name="Monod M."/>
            <person name="Brakhage A.A."/>
        </authorList>
    </citation>
    <scope>NUCLEOTIDE SEQUENCE [LARGE SCALE GENOMIC DNA]</scope>
    <source>
        <strain evidence="3">ATCC MYA-4681 / CBS 112371</strain>
    </source>
</reference>
<keyword evidence="3" id="KW-1185">Reference proteome</keyword>
<evidence type="ECO:0000313" key="3">
    <source>
        <dbReference type="Proteomes" id="UP000008866"/>
    </source>
</evidence>
<keyword evidence="1" id="KW-0812">Transmembrane</keyword>
<dbReference type="GeneID" id="9522567"/>
<dbReference type="AlphaFoldDB" id="D4AK03"/>
<dbReference type="HOGENOM" id="CLU_2573442_0_0_1"/>
<keyword evidence="1" id="KW-1133">Transmembrane helix</keyword>
<evidence type="ECO:0000256" key="1">
    <source>
        <dbReference type="SAM" id="Phobius"/>
    </source>
</evidence>
<accession>D4AK03</accession>
<name>D4AK03_ARTBC</name>
<protein>
    <recommendedName>
        <fullName evidence="4">Transmembrane protein</fullName>
    </recommendedName>
</protein>